<name>M2A6N7_9BACT</name>
<keyword evidence="1" id="KW-0472">Membrane</keyword>
<feature type="transmembrane region" description="Helical" evidence="1">
    <location>
        <begin position="75"/>
        <end position="95"/>
    </location>
</feature>
<feature type="transmembrane region" description="Helical" evidence="1">
    <location>
        <begin position="43"/>
        <end position="63"/>
    </location>
</feature>
<dbReference type="PATRIC" id="fig|1263867.3.peg.3092"/>
<reference evidence="2" key="1">
    <citation type="submission" date="2012-11" db="EMBL/GenBank/DDBJ databases">
        <title>Permanent draft genomes of Rhodopirellula europaea strain SH398 and 6C.</title>
        <authorList>
            <person name="Richter M."/>
            <person name="Richter-Heitmann T."/>
            <person name="Frank C."/>
            <person name="Harder J."/>
            <person name="Glockner F.O."/>
        </authorList>
    </citation>
    <scope>NUCLEOTIDE SEQUENCE</scope>
    <source>
        <strain evidence="2">6C</strain>
    </source>
</reference>
<reference evidence="2" key="2">
    <citation type="journal article" date="2013" name="Mar. Genomics">
        <title>Expression of sulfatases in Rhodopirellula baltica and the diversity of sulfatases in the genus Rhodopirellula.</title>
        <authorList>
            <person name="Wegner C.E."/>
            <person name="Richter-Heitmann T."/>
            <person name="Klindworth A."/>
            <person name="Klockow C."/>
            <person name="Richter M."/>
            <person name="Achstetter T."/>
            <person name="Glockner F.O."/>
            <person name="Harder J."/>
        </authorList>
    </citation>
    <scope>NUCLEOTIDE SEQUENCE [LARGE SCALE GENOMIC DNA]</scope>
    <source>
        <strain evidence="2">6C</strain>
    </source>
</reference>
<accession>M2A6N7</accession>
<evidence type="ECO:0000313" key="2">
    <source>
        <dbReference type="EMBL" id="EMB16526.1"/>
    </source>
</evidence>
<dbReference type="Proteomes" id="UP000011529">
    <property type="component" value="Unassembled WGS sequence"/>
</dbReference>
<keyword evidence="1" id="KW-0812">Transmembrane</keyword>
<sequence>MCADRRGIESIMRKFGNIVLTLTGVTAAMALCCPMLVVLGFVALIVPGLVLLAAPTVFVYLATTLGIQRILPTKIGWAAFPIAPLLALGLGWLVMQPIRSSAISAFRAEVSPDVLPSQPVTLSGNVYVENGELYRSPECDYLCTMLLDLPGVESVTVESTGPAGRKRDPSVAAFALVRTGEDAEPGVFPSNPGQLIRKHPGLMRRVKGNELRQVEISLEADWALRLSGVERIVQVEPTPAEEADWVVRLVSTHNKEIPRVERVEISRTGNDVQFRRSEVRHFVPGNVFYLGFDLQMAVGTISGASFGIGGSDWKSSDQRIDLEPTFLQAIEVPLLAELDDTRERLRREVQRAIDDPDASPARLELARRWLSLFFFDAGPDDHQLIARVVDDQRVKDIAGPIENVFSKGETPIELSTAYARRIGFDDATETERSQLAKALSLMPPGTFAKPDPAHLAIWTRPELYEQAGHFLSRLADLDAERAMPILRDALDHVSTKDNWSQRRAMVEGIRDAYASLGPAAKQDATRISTLVLQRPSPITSGFNDVQAWRLTLARMGVSLDDLPFFPHSSQQQINRTKTQIRDRLQRIQSEI</sequence>
<keyword evidence="3" id="KW-1185">Reference proteome</keyword>
<protein>
    <submittedName>
        <fullName evidence="2">Signal peptide protein</fullName>
    </submittedName>
</protein>
<evidence type="ECO:0000313" key="3">
    <source>
        <dbReference type="Proteomes" id="UP000011529"/>
    </source>
</evidence>
<feature type="transmembrane region" description="Helical" evidence="1">
    <location>
        <begin position="15"/>
        <end position="37"/>
    </location>
</feature>
<gene>
    <name evidence="2" type="ORF">RE6C_02891</name>
</gene>
<keyword evidence="1" id="KW-1133">Transmembrane helix</keyword>
<comment type="caution">
    <text evidence="2">The sequence shown here is derived from an EMBL/GenBank/DDBJ whole genome shotgun (WGS) entry which is preliminary data.</text>
</comment>
<evidence type="ECO:0000256" key="1">
    <source>
        <dbReference type="SAM" id="Phobius"/>
    </source>
</evidence>
<organism evidence="2 3">
    <name type="scientific">Rhodopirellula europaea 6C</name>
    <dbReference type="NCBI Taxonomy" id="1263867"/>
    <lineage>
        <taxon>Bacteria</taxon>
        <taxon>Pseudomonadati</taxon>
        <taxon>Planctomycetota</taxon>
        <taxon>Planctomycetia</taxon>
        <taxon>Pirellulales</taxon>
        <taxon>Pirellulaceae</taxon>
        <taxon>Rhodopirellula</taxon>
    </lineage>
</organism>
<dbReference type="AlphaFoldDB" id="M2A6N7"/>
<dbReference type="EMBL" id="ANMO01000120">
    <property type="protein sequence ID" value="EMB16526.1"/>
    <property type="molecule type" value="Genomic_DNA"/>
</dbReference>
<proteinExistence type="predicted"/>